<dbReference type="EC" id="2.5.1.n9" evidence="1"/>
<dbReference type="Proteomes" id="UP001631969">
    <property type="component" value="Unassembled WGS sequence"/>
</dbReference>
<protein>
    <submittedName>
        <fullName evidence="1">Heptaprenylglyceryl phosphate synthase</fullName>
        <ecNumber evidence="1">2.5.1.n9</ecNumber>
    </submittedName>
</protein>
<evidence type="ECO:0000313" key="1">
    <source>
        <dbReference type="EMBL" id="MFM9330602.1"/>
    </source>
</evidence>
<name>A0ACC7P5I8_9BACL</name>
<reference evidence="1" key="1">
    <citation type="submission" date="2024-12" db="EMBL/GenBank/DDBJ databases">
        <authorList>
            <person name="Wu N."/>
        </authorList>
    </citation>
    <scope>NUCLEOTIDE SEQUENCE</scope>
    <source>
        <strain evidence="1">P15</strain>
    </source>
</reference>
<gene>
    <name evidence="1" type="ORF">ACI1P1_20075</name>
</gene>
<comment type="caution">
    <text evidence="1">The sequence shown here is derived from an EMBL/GenBank/DDBJ whole genome shotgun (WGS) entry which is preliminary data.</text>
</comment>
<dbReference type="EMBL" id="JBJURJ010000014">
    <property type="protein sequence ID" value="MFM9330602.1"/>
    <property type="molecule type" value="Genomic_DNA"/>
</dbReference>
<proteinExistence type="predicted"/>
<accession>A0ACC7P5I8</accession>
<organism evidence="1 2">
    <name type="scientific">Paenibacillus mesotrionivorans</name>
    <dbReference type="NCBI Taxonomy" id="3160968"/>
    <lineage>
        <taxon>Bacteria</taxon>
        <taxon>Bacillati</taxon>
        <taxon>Bacillota</taxon>
        <taxon>Bacilli</taxon>
        <taxon>Bacillales</taxon>
        <taxon>Paenibacillaceae</taxon>
        <taxon>Paenibacillus</taxon>
    </lineage>
</organism>
<sequence length="246" mass="26956">MQESFTHWRHIFKLDPEKDLSDDALDKLCRSGTDAFVIGGSSGITYDNTSALLERLRRYPVVCALEISTDEALVQGFDWYLVPSVLNTSRGEWITGRHQQVLRDAEPYMDWSRVAAEGYVILNEQSTAAGLTGAVTPESLEDVLAYAALADKLFRVPIFYVEYSGVFGNMAWVRQVKERLASARLFYGGGIDGPERARQAAQAAHTIVVGNAIYQNLSGAIATVEAVRRVDGVPLSACSGTLPFSS</sequence>
<keyword evidence="1" id="KW-0808">Transferase</keyword>
<evidence type="ECO:0000313" key="2">
    <source>
        <dbReference type="Proteomes" id="UP001631969"/>
    </source>
</evidence>
<keyword evidence="2" id="KW-1185">Reference proteome</keyword>